<accession>A0ABU4VPH8</accession>
<dbReference type="Gene3D" id="1.10.10.10">
    <property type="entry name" value="Winged helix-like DNA-binding domain superfamily/Winged helix DNA-binding domain"/>
    <property type="match status" value="2"/>
</dbReference>
<evidence type="ECO:0000256" key="3">
    <source>
        <dbReference type="ARBA" id="ARBA00023125"/>
    </source>
</evidence>
<dbReference type="InterPro" id="IPR014284">
    <property type="entry name" value="RNA_pol_sigma-70_dom"/>
</dbReference>
<keyword evidence="2" id="KW-0731">Sigma factor</keyword>
<dbReference type="NCBIfam" id="TIGR02937">
    <property type="entry name" value="sigma70-ECF"/>
    <property type="match status" value="1"/>
</dbReference>
<dbReference type="Pfam" id="PF04542">
    <property type="entry name" value="Sigma70_r2"/>
    <property type="match status" value="1"/>
</dbReference>
<dbReference type="NCBIfam" id="TIGR02980">
    <property type="entry name" value="SigBFG"/>
    <property type="match status" value="1"/>
</dbReference>
<organism evidence="6 7">
    <name type="scientific">Patulibacter brassicae</name>
    <dbReference type="NCBI Taxonomy" id="1705717"/>
    <lineage>
        <taxon>Bacteria</taxon>
        <taxon>Bacillati</taxon>
        <taxon>Actinomycetota</taxon>
        <taxon>Thermoleophilia</taxon>
        <taxon>Solirubrobacterales</taxon>
        <taxon>Patulibacteraceae</taxon>
        <taxon>Patulibacter</taxon>
    </lineage>
</organism>
<dbReference type="Proteomes" id="UP001277761">
    <property type="component" value="Unassembled WGS sequence"/>
</dbReference>
<keyword evidence="7" id="KW-1185">Reference proteome</keyword>
<comment type="caution">
    <text evidence="6">The sequence shown here is derived from an EMBL/GenBank/DDBJ whole genome shotgun (WGS) entry which is preliminary data.</text>
</comment>
<evidence type="ECO:0000256" key="1">
    <source>
        <dbReference type="ARBA" id="ARBA00023015"/>
    </source>
</evidence>
<dbReference type="InterPro" id="IPR007630">
    <property type="entry name" value="RNA_pol_sigma70_r4"/>
</dbReference>
<name>A0ABU4VPH8_9ACTN</name>
<evidence type="ECO:0000313" key="6">
    <source>
        <dbReference type="EMBL" id="MDX8153761.1"/>
    </source>
</evidence>
<dbReference type="InterPro" id="IPR013325">
    <property type="entry name" value="RNA_pol_sigma_r2"/>
</dbReference>
<dbReference type="Pfam" id="PF04545">
    <property type="entry name" value="Sigma70_r4"/>
    <property type="match status" value="1"/>
</dbReference>
<gene>
    <name evidence="6" type="ORF">SK069_19345</name>
</gene>
<protein>
    <submittedName>
        <fullName evidence="6">SigB/SigF/SigG family RNA polymerase sigma factor</fullName>
    </submittedName>
</protein>
<evidence type="ECO:0000313" key="7">
    <source>
        <dbReference type="Proteomes" id="UP001277761"/>
    </source>
</evidence>
<reference evidence="6 7" key="1">
    <citation type="submission" date="2023-11" db="EMBL/GenBank/DDBJ databases">
        <authorList>
            <person name="Xu M."/>
            <person name="Jiang T."/>
        </authorList>
    </citation>
    <scope>NUCLEOTIDE SEQUENCE [LARGE SCALE GENOMIC DNA]</scope>
    <source>
        <strain evidence="6 7">SD</strain>
    </source>
</reference>
<keyword evidence="3" id="KW-0238">DNA-binding</keyword>
<dbReference type="Pfam" id="PF04539">
    <property type="entry name" value="Sigma70_r3"/>
    <property type="match status" value="1"/>
</dbReference>
<dbReference type="PANTHER" id="PTHR30385:SF4">
    <property type="entry name" value="RNA POLYMERASE SIGMA-E FACTOR"/>
    <property type="match status" value="1"/>
</dbReference>
<dbReference type="CDD" id="cd06171">
    <property type="entry name" value="Sigma70_r4"/>
    <property type="match status" value="1"/>
</dbReference>
<keyword evidence="4" id="KW-0804">Transcription</keyword>
<dbReference type="PRINTS" id="PR00046">
    <property type="entry name" value="SIGMA70FCT"/>
</dbReference>
<sequence length="245" mass="27473">MSTTDHQDVALLRRYHEHGDLAARDELARRALPLVRSCARRYAGSGEPLDDLVQVGCIGLVKAIDRFDLDSGTRFAAFAVPNITGEIKRHFRDSCWTVHVPRAMKELDARLQQVRERLLREGGEEPTAAVLAAALGEPVERIEEALRAGNGYRAHSLDHPTGEDRSLLDTLGGGDDALTRAEQRQTVREAMRGLTDRERRVVFLRYFEDRYQREIADDLGVSQMQISRVLRRAVAKMTTRAAATA</sequence>
<evidence type="ECO:0000256" key="2">
    <source>
        <dbReference type="ARBA" id="ARBA00023082"/>
    </source>
</evidence>
<evidence type="ECO:0000259" key="5">
    <source>
        <dbReference type="PROSITE" id="PS00715"/>
    </source>
</evidence>
<evidence type="ECO:0000256" key="4">
    <source>
        <dbReference type="ARBA" id="ARBA00023163"/>
    </source>
</evidence>
<dbReference type="Gene3D" id="1.20.120.1810">
    <property type="match status" value="1"/>
</dbReference>
<dbReference type="InterPro" id="IPR007624">
    <property type="entry name" value="RNA_pol_sigma70_r3"/>
</dbReference>
<proteinExistence type="predicted"/>
<dbReference type="InterPro" id="IPR000943">
    <property type="entry name" value="RNA_pol_sigma70"/>
</dbReference>
<dbReference type="InterPro" id="IPR013324">
    <property type="entry name" value="RNA_pol_sigma_r3/r4-like"/>
</dbReference>
<dbReference type="PANTHER" id="PTHR30385">
    <property type="entry name" value="SIGMA FACTOR F FLAGELLAR"/>
    <property type="match status" value="1"/>
</dbReference>
<dbReference type="InterPro" id="IPR014322">
    <property type="entry name" value="RNA_pol_sigma-B/F/G"/>
</dbReference>
<keyword evidence="1" id="KW-0805">Transcription regulation</keyword>
<dbReference type="SUPFAM" id="SSF88659">
    <property type="entry name" value="Sigma3 and sigma4 domains of RNA polymerase sigma factors"/>
    <property type="match status" value="2"/>
</dbReference>
<dbReference type="SUPFAM" id="SSF88946">
    <property type="entry name" value="Sigma2 domain of RNA polymerase sigma factors"/>
    <property type="match status" value="1"/>
</dbReference>
<dbReference type="RefSeq" id="WP_319955910.1">
    <property type="nucleotide sequence ID" value="NZ_JAXAVX010000020.1"/>
</dbReference>
<feature type="domain" description="RNA polymerase sigma-70" evidence="5">
    <location>
        <begin position="51"/>
        <end position="64"/>
    </location>
</feature>
<dbReference type="EMBL" id="JAXAVX010000020">
    <property type="protein sequence ID" value="MDX8153761.1"/>
    <property type="molecule type" value="Genomic_DNA"/>
</dbReference>
<dbReference type="InterPro" id="IPR036388">
    <property type="entry name" value="WH-like_DNA-bd_sf"/>
</dbReference>
<dbReference type="PROSITE" id="PS00715">
    <property type="entry name" value="SIGMA70_1"/>
    <property type="match status" value="1"/>
</dbReference>
<dbReference type="InterPro" id="IPR007627">
    <property type="entry name" value="RNA_pol_sigma70_r2"/>
</dbReference>